<proteinExistence type="predicted"/>
<evidence type="ECO:0000256" key="1">
    <source>
        <dbReference type="SAM" id="MobiDB-lite"/>
    </source>
</evidence>
<gene>
    <name evidence="2" type="ORF">CROQUDRAFT_93947</name>
</gene>
<protein>
    <submittedName>
        <fullName evidence="2">Uncharacterized protein</fullName>
    </submittedName>
</protein>
<name>A0A9P6NKP6_9BASI</name>
<dbReference type="AlphaFoldDB" id="A0A9P6NKP6"/>
<dbReference type="EMBL" id="MU167278">
    <property type="protein sequence ID" value="KAG0145340.1"/>
    <property type="molecule type" value="Genomic_DNA"/>
</dbReference>
<feature type="region of interest" description="Disordered" evidence="1">
    <location>
        <begin position="1"/>
        <end position="33"/>
    </location>
</feature>
<organism evidence="2 3">
    <name type="scientific">Cronartium quercuum f. sp. fusiforme G11</name>
    <dbReference type="NCBI Taxonomy" id="708437"/>
    <lineage>
        <taxon>Eukaryota</taxon>
        <taxon>Fungi</taxon>
        <taxon>Dikarya</taxon>
        <taxon>Basidiomycota</taxon>
        <taxon>Pucciniomycotina</taxon>
        <taxon>Pucciniomycetes</taxon>
        <taxon>Pucciniales</taxon>
        <taxon>Coleosporiaceae</taxon>
        <taxon>Cronartium</taxon>
    </lineage>
</organism>
<accession>A0A9P6NKP6</accession>
<sequence length="64" mass="7200">MAAKYPELPADHPINIKKSKHSTAPTTIPGSENDVRVPLQLLSRGLDIYVQAYHELHWDAPRPD</sequence>
<comment type="caution">
    <text evidence="2">The sequence shown here is derived from an EMBL/GenBank/DDBJ whole genome shotgun (WGS) entry which is preliminary data.</text>
</comment>
<keyword evidence="3" id="KW-1185">Reference proteome</keyword>
<evidence type="ECO:0000313" key="3">
    <source>
        <dbReference type="Proteomes" id="UP000886653"/>
    </source>
</evidence>
<reference evidence="2" key="1">
    <citation type="submission" date="2013-11" db="EMBL/GenBank/DDBJ databases">
        <title>Genome sequence of the fusiform rust pathogen reveals effectors for host alternation and coevolution with pine.</title>
        <authorList>
            <consortium name="DOE Joint Genome Institute"/>
            <person name="Smith K."/>
            <person name="Pendleton A."/>
            <person name="Kubisiak T."/>
            <person name="Anderson C."/>
            <person name="Salamov A."/>
            <person name="Aerts A."/>
            <person name="Riley R."/>
            <person name="Clum A."/>
            <person name="Lindquist E."/>
            <person name="Ence D."/>
            <person name="Campbell M."/>
            <person name="Kronenberg Z."/>
            <person name="Feau N."/>
            <person name="Dhillon B."/>
            <person name="Hamelin R."/>
            <person name="Burleigh J."/>
            <person name="Smith J."/>
            <person name="Yandell M."/>
            <person name="Nelson C."/>
            <person name="Grigoriev I."/>
            <person name="Davis J."/>
        </authorList>
    </citation>
    <scope>NUCLEOTIDE SEQUENCE</scope>
    <source>
        <strain evidence="2">G11</strain>
    </source>
</reference>
<dbReference type="Proteomes" id="UP000886653">
    <property type="component" value="Unassembled WGS sequence"/>
</dbReference>
<evidence type="ECO:0000313" key="2">
    <source>
        <dbReference type="EMBL" id="KAG0145340.1"/>
    </source>
</evidence>